<proteinExistence type="predicted"/>
<protein>
    <submittedName>
        <fullName evidence="2">Uncharacterized protein</fullName>
    </submittedName>
</protein>
<dbReference type="EMBL" id="QGNW01000309">
    <property type="protein sequence ID" value="RVW77675.1"/>
    <property type="molecule type" value="Genomic_DNA"/>
</dbReference>
<reference evidence="2 3" key="1">
    <citation type="journal article" date="2018" name="PLoS Genet.">
        <title>Population sequencing reveals clonal diversity and ancestral inbreeding in the grapevine cultivar Chardonnay.</title>
        <authorList>
            <person name="Roach M.J."/>
            <person name="Johnson D.L."/>
            <person name="Bohlmann J."/>
            <person name="van Vuuren H.J."/>
            <person name="Jones S.J."/>
            <person name="Pretorius I.S."/>
            <person name="Schmidt S.A."/>
            <person name="Borneman A.R."/>
        </authorList>
    </citation>
    <scope>NUCLEOTIDE SEQUENCE [LARGE SCALE GENOMIC DNA]</scope>
    <source>
        <strain evidence="3">cv. Chardonnay</strain>
        <tissue evidence="2">Leaf</tissue>
    </source>
</reference>
<organism evidence="2 3">
    <name type="scientific">Vitis vinifera</name>
    <name type="common">Grape</name>
    <dbReference type="NCBI Taxonomy" id="29760"/>
    <lineage>
        <taxon>Eukaryota</taxon>
        <taxon>Viridiplantae</taxon>
        <taxon>Streptophyta</taxon>
        <taxon>Embryophyta</taxon>
        <taxon>Tracheophyta</taxon>
        <taxon>Spermatophyta</taxon>
        <taxon>Magnoliopsida</taxon>
        <taxon>eudicotyledons</taxon>
        <taxon>Gunneridae</taxon>
        <taxon>Pentapetalae</taxon>
        <taxon>rosids</taxon>
        <taxon>Vitales</taxon>
        <taxon>Vitaceae</taxon>
        <taxon>Viteae</taxon>
        <taxon>Vitis</taxon>
    </lineage>
</organism>
<evidence type="ECO:0000313" key="3">
    <source>
        <dbReference type="Proteomes" id="UP000288805"/>
    </source>
</evidence>
<dbReference type="AlphaFoldDB" id="A0A438GZK9"/>
<evidence type="ECO:0000313" key="2">
    <source>
        <dbReference type="EMBL" id="RVW77675.1"/>
    </source>
</evidence>
<feature type="region of interest" description="Disordered" evidence="1">
    <location>
        <begin position="1"/>
        <end position="29"/>
    </location>
</feature>
<gene>
    <name evidence="2" type="ORF">CK203_053404</name>
</gene>
<comment type="caution">
    <text evidence="2">The sequence shown here is derived from an EMBL/GenBank/DDBJ whole genome shotgun (WGS) entry which is preliminary data.</text>
</comment>
<accession>A0A438GZK9</accession>
<name>A0A438GZK9_VITVI</name>
<dbReference type="Proteomes" id="UP000288805">
    <property type="component" value="Unassembled WGS sequence"/>
</dbReference>
<evidence type="ECO:0000256" key="1">
    <source>
        <dbReference type="SAM" id="MobiDB-lite"/>
    </source>
</evidence>
<sequence length="91" mass="10184">MPVPTDGPSIITPPAHHGTKLATNPPTLFPSRCKVLPPQSPFWCRKPPTPPRQSKRSSSKPDCVCLLTPPSNCKGIWQKVKKRFKKCKVLW</sequence>